<feature type="domain" description="Solute-binding protein family 3/N-terminal" evidence="3">
    <location>
        <begin position="41"/>
        <end position="264"/>
    </location>
</feature>
<dbReference type="Gene3D" id="3.40.190.10">
    <property type="entry name" value="Periplasmic binding protein-like II"/>
    <property type="match status" value="2"/>
</dbReference>
<evidence type="ECO:0000313" key="4">
    <source>
        <dbReference type="EMBL" id="HIX72115.1"/>
    </source>
</evidence>
<name>A0A9D2BD52_9FIRM</name>
<keyword evidence="1 2" id="KW-0732">Signal</keyword>
<dbReference type="SMART" id="SM00062">
    <property type="entry name" value="PBPb"/>
    <property type="match status" value="1"/>
</dbReference>
<evidence type="ECO:0000256" key="1">
    <source>
        <dbReference type="ARBA" id="ARBA00022729"/>
    </source>
</evidence>
<evidence type="ECO:0000313" key="5">
    <source>
        <dbReference type="Proteomes" id="UP000886805"/>
    </source>
</evidence>
<dbReference type="PROSITE" id="PS51257">
    <property type="entry name" value="PROKAR_LIPOPROTEIN"/>
    <property type="match status" value="1"/>
</dbReference>
<evidence type="ECO:0000259" key="3">
    <source>
        <dbReference type="SMART" id="SM00062"/>
    </source>
</evidence>
<dbReference type="AlphaFoldDB" id="A0A9D2BD52"/>
<dbReference type="Proteomes" id="UP000886805">
    <property type="component" value="Unassembled WGS sequence"/>
</dbReference>
<organism evidence="4 5">
    <name type="scientific">Candidatus Anaerobutyricum stercoripullorum</name>
    <dbReference type="NCBI Taxonomy" id="2838456"/>
    <lineage>
        <taxon>Bacteria</taxon>
        <taxon>Bacillati</taxon>
        <taxon>Bacillota</taxon>
        <taxon>Clostridia</taxon>
        <taxon>Lachnospirales</taxon>
        <taxon>Lachnospiraceae</taxon>
        <taxon>Anaerobutyricum</taxon>
    </lineage>
</organism>
<dbReference type="EMBL" id="DXEQ01000106">
    <property type="protein sequence ID" value="HIX72115.1"/>
    <property type="molecule type" value="Genomic_DNA"/>
</dbReference>
<feature type="chain" id="PRO_5038909581" evidence="2">
    <location>
        <begin position="19"/>
        <end position="264"/>
    </location>
</feature>
<proteinExistence type="predicted"/>
<protein>
    <submittedName>
        <fullName evidence="4">Transporter substrate-binding domain-containing protein</fullName>
    </submittedName>
</protein>
<reference evidence="4" key="1">
    <citation type="journal article" date="2021" name="PeerJ">
        <title>Extensive microbial diversity within the chicken gut microbiome revealed by metagenomics and culture.</title>
        <authorList>
            <person name="Gilroy R."/>
            <person name="Ravi A."/>
            <person name="Getino M."/>
            <person name="Pursley I."/>
            <person name="Horton D.L."/>
            <person name="Alikhan N.F."/>
            <person name="Baker D."/>
            <person name="Gharbi K."/>
            <person name="Hall N."/>
            <person name="Watson M."/>
            <person name="Adriaenssens E.M."/>
            <person name="Foster-Nyarko E."/>
            <person name="Jarju S."/>
            <person name="Secka A."/>
            <person name="Antonio M."/>
            <person name="Oren A."/>
            <person name="Chaudhuri R.R."/>
            <person name="La Ragione R."/>
            <person name="Hildebrand F."/>
            <person name="Pallen M.J."/>
        </authorList>
    </citation>
    <scope>NUCLEOTIDE SEQUENCE</scope>
    <source>
        <strain evidence="4">ChiSxjej3B15-1167</strain>
    </source>
</reference>
<dbReference type="Pfam" id="PF00497">
    <property type="entry name" value="SBP_bac_3"/>
    <property type="match status" value="1"/>
</dbReference>
<sequence>MKKFLSMALIAAMTLSLAACGGNSGNEADSTGAGSASSDKTYVIATDTVFAPFEFTDENNQFVGIDVDILAAIAEDQGFTYELNPLGFDAAVASLESGQSDGVIAGMSITDERKKKYDFSESYYDSYVAIAAAENSDIQGLDDLKGQTVAAKTGTQGASCAESLKDEYGFKIQYFDESSLMYQDVVTGNTVACFEDYPVMAYGVSQGNGLKIVAEEKDEYSTPYGFAVLKGQNAELLEMFNTGLANIKADGTYDEILAKYTSAE</sequence>
<accession>A0A9D2BD52</accession>
<gene>
    <name evidence="4" type="ORF">H9849_03740</name>
</gene>
<dbReference type="InterPro" id="IPR001638">
    <property type="entry name" value="Solute-binding_3/MltF_N"/>
</dbReference>
<feature type="signal peptide" evidence="2">
    <location>
        <begin position="1"/>
        <end position="18"/>
    </location>
</feature>
<dbReference type="PANTHER" id="PTHR35936:SF38">
    <property type="entry name" value="GLUTAMINE-BINDING PERIPLASMIC PROTEIN"/>
    <property type="match status" value="1"/>
</dbReference>
<dbReference type="SUPFAM" id="SSF53850">
    <property type="entry name" value="Periplasmic binding protein-like II"/>
    <property type="match status" value="1"/>
</dbReference>
<comment type="caution">
    <text evidence="4">The sequence shown here is derived from an EMBL/GenBank/DDBJ whole genome shotgun (WGS) entry which is preliminary data.</text>
</comment>
<dbReference type="PANTHER" id="PTHR35936">
    <property type="entry name" value="MEMBRANE-BOUND LYTIC MUREIN TRANSGLYCOSYLASE F"/>
    <property type="match status" value="1"/>
</dbReference>
<reference evidence="4" key="2">
    <citation type="submission" date="2021-04" db="EMBL/GenBank/DDBJ databases">
        <authorList>
            <person name="Gilroy R."/>
        </authorList>
    </citation>
    <scope>NUCLEOTIDE SEQUENCE</scope>
    <source>
        <strain evidence="4">ChiSxjej3B15-1167</strain>
    </source>
</reference>
<evidence type="ECO:0000256" key="2">
    <source>
        <dbReference type="SAM" id="SignalP"/>
    </source>
</evidence>